<dbReference type="InterPro" id="IPR004447">
    <property type="entry name" value="Peptidase_S41A"/>
</dbReference>
<accession>A0A9D1SCI3</accession>
<reference evidence="8" key="1">
    <citation type="submission" date="2020-10" db="EMBL/GenBank/DDBJ databases">
        <authorList>
            <person name="Gilroy R."/>
        </authorList>
    </citation>
    <scope>NUCLEOTIDE SEQUENCE</scope>
    <source>
        <strain evidence="8">CHK158-818</strain>
    </source>
</reference>
<comment type="caution">
    <text evidence="8">The sequence shown here is derived from an EMBL/GenBank/DDBJ whole genome shotgun (WGS) entry which is preliminary data.</text>
</comment>
<evidence type="ECO:0000313" key="8">
    <source>
        <dbReference type="EMBL" id="HIU55116.1"/>
    </source>
</evidence>
<gene>
    <name evidence="8" type="ORF">IAB03_04820</name>
</gene>
<organism evidence="8 9">
    <name type="scientific">Candidatus Gallibacteroides avistercoris</name>
    <dbReference type="NCBI Taxonomy" id="2840833"/>
    <lineage>
        <taxon>Bacteria</taxon>
        <taxon>Pseudomonadati</taxon>
        <taxon>Bacteroidota</taxon>
        <taxon>Bacteroidia</taxon>
        <taxon>Bacteroidales</taxon>
        <taxon>Bacteroidaceae</taxon>
        <taxon>Bacteroidaceae incertae sedis</taxon>
        <taxon>Candidatus Gallibacteroides</taxon>
    </lineage>
</organism>
<dbReference type="InterPro" id="IPR029045">
    <property type="entry name" value="ClpP/crotonase-like_dom_sf"/>
</dbReference>
<comment type="similarity">
    <text evidence="1 5">Belongs to the peptidase S41A family.</text>
</comment>
<evidence type="ECO:0000259" key="7">
    <source>
        <dbReference type="PROSITE" id="PS50106"/>
    </source>
</evidence>
<dbReference type="PROSITE" id="PS50106">
    <property type="entry name" value="PDZ"/>
    <property type="match status" value="1"/>
</dbReference>
<dbReference type="Gene3D" id="3.30.750.44">
    <property type="match status" value="1"/>
</dbReference>
<evidence type="ECO:0000256" key="3">
    <source>
        <dbReference type="ARBA" id="ARBA00022801"/>
    </source>
</evidence>
<feature type="coiled-coil region" evidence="6">
    <location>
        <begin position="476"/>
        <end position="511"/>
    </location>
</feature>
<sequence length="560" mass="63283">MTTRRNFTIKHLAILVVVCLAAGFITGFTSEKRNFQLSKNLDIFNAIVKELDLFYVDTLNAEKTINVGIEAMLASLDPYTQYYPESQKEDFQFLATGEYGGIGALIVQRDSGVYISEPYEGMPSQIADLRAGDKLLKIDDTDLSQKTSSEVSDLLKGQANSKIVLTIERNGQQLTKEITRKKIVMKAVPYYTMLNDGIGYICLESFTDKAADETKEALLDLMKNHQMQALVLDLRNNPGGVLEDAVRIVNLFVPKGQEVLSTKGKVKQWDKTYKTTQDPVAADLPLVVLINRNSASASEIVAGALQDLDRAVIIGERSYGKGLVQSSRNLPYDGTLKVTISKYYIPSGRLIQAIDYTHRNEDGSVARVPKEKMKEFKTANGRSVYDGGGIMPDKEVESQKMKNIVFYLLSDFVIFDYATQYVNNHPTIAPIAEYTFTDEDFNDFKQFVQQQNFTYDKQSEKAMKELRSLLEFEGYYDGAKEEFAALEKKLNHNLDQDLETAREEIKEFLSLEIAKRYYFQRGEIIQGLKKDRILDASVQLLKDPERYKKTLLPPTGKEAV</sequence>
<dbReference type="EMBL" id="DVNA01000111">
    <property type="protein sequence ID" value="HIU55116.1"/>
    <property type="molecule type" value="Genomic_DNA"/>
</dbReference>
<dbReference type="SUPFAM" id="SSF50156">
    <property type="entry name" value="PDZ domain-like"/>
    <property type="match status" value="1"/>
</dbReference>
<name>A0A9D1SCI3_9BACT</name>
<dbReference type="PANTHER" id="PTHR32060:SF30">
    <property type="entry name" value="CARBOXY-TERMINAL PROCESSING PROTEASE CTPA"/>
    <property type="match status" value="1"/>
</dbReference>
<keyword evidence="4 5" id="KW-0720">Serine protease</keyword>
<dbReference type="InterPro" id="IPR005151">
    <property type="entry name" value="Tail-specific_protease"/>
</dbReference>
<keyword evidence="2 5" id="KW-0645">Protease</keyword>
<dbReference type="CDD" id="cd06782">
    <property type="entry name" value="cpPDZ_CPP-like"/>
    <property type="match status" value="1"/>
</dbReference>
<evidence type="ECO:0000256" key="6">
    <source>
        <dbReference type="SAM" id="Coils"/>
    </source>
</evidence>
<dbReference type="GO" id="GO:0006508">
    <property type="term" value="P:proteolysis"/>
    <property type="evidence" value="ECO:0007669"/>
    <property type="project" value="UniProtKB-KW"/>
</dbReference>
<dbReference type="GO" id="GO:0004175">
    <property type="term" value="F:endopeptidase activity"/>
    <property type="evidence" value="ECO:0007669"/>
    <property type="project" value="TreeGrafter"/>
</dbReference>
<dbReference type="Pfam" id="PF03572">
    <property type="entry name" value="Peptidase_S41"/>
    <property type="match status" value="1"/>
</dbReference>
<dbReference type="CDD" id="cd07560">
    <property type="entry name" value="Peptidase_S41_CPP"/>
    <property type="match status" value="1"/>
</dbReference>
<evidence type="ECO:0000313" key="9">
    <source>
        <dbReference type="Proteomes" id="UP000824112"/>
    </source>
</evidence>
<dbReference type="Pfam" id="PF17820">
    <property type="entry name" value="PDZ_6"/>
    <property type="match status" value="1"/>
</dbReference>
<keyword evidence="6" id="KW-0175">Coiled coil</keyword>
<dbReference type="SMART" id="SM00228">
    <property type="entry name" value="PDZ"/>
    <property type="match status" value="1"/>
</dbReference>
<dbReference type="Proteomes" id="UP000824112">
    <property type="component" value="Unassembled WGS sequence"/>
</dbReference>
<dbReference type="SMART" id="SM00245">
    <property type="entry name" value="TSPc"/>
    <property type="match status" value="1"/>
</dbReference>
<evidence type="ECO:0000256" key="1">
    <source>
        <dbReference type="ARBA" id="ARBA00009179"/>
    </source>
</evidence>
<dbReference type="GO" id="GO:0030288">
    <property type="term" value="C:outer membrane-bounded periplasmic space"/>
    <property type="evidence" value="ECO:0007669"/>
    <property type="project" value="TreeGrafter"/>
</dbReference>
<evidence type="ECO:0000256" key="2">
    <source>
        <dbReference type="ARBA" id="ARBA00022670"/>
    </source>
</evidence>
<keyword evidence="3 5" id="KW-0378">Hydrolase</keyword>
<evidence type="ECO:0000256" key="5">
    <source>
        <dbReference type="RuleBase" id="RU004404"/>
    </source>
</evidence>
<reference evidence="8" key="2">
    <citation type="journal article" date="2021" name="PeerJ">
        <title>Extensive microbial diversity within the chicken gut microbiome revealed by metagenomics and culture.</title>
        <authorList>
            <person name="Gilroy R."/>
            <person name="Ravi A."/>
            <person name="Getino M."/>
            <person name="Pursley I."/>
            <person name="Horton D.L."/>
            <person name="Alikhan N.F."/>
            <person name="Baker D."/>
            <person name="Gharbi K."/>
            <person name="Hall N."/>
            <person name="Watson M."/>
            <person name="Adriaenssens E.M."/>
            <person name="Foster-Nyarko E."/>
            <person name="Jarju S."/>
            <person name="Secka A."/>
            <person name="Antonio M."/>
            <person name="Oren A."/>
            <person name="Chaudhuri R.R."/>
            <person name="La Ragione R."/>
            <person name="Hildebrand F."/>
            <person name="Pallen M.J."/>
        </authorList>
    </citation>
    <scope>NUCLEOTIDE SEQUENCE</scope>
    <source>
        <strain evidence="8">CHK158-818</strain>
    </source>
</reference>
<dbReference type="InterPro" id="IPR001478">
    <property type="entry name" value="PDZ"/>
</dbReference>
<proteinExistence type="inferred from homology"/>
<dbReference type="NCBIfam" id="TIGR00225">
    <property type="entry name" value="prc"/>
    <property type="match status" value="1"/>
</dbReference>
<dbReference type="GO" id="GO:0008236">
    <property type="term" value="F:serine-type peptidase activity"/>
    <property type="evidence" value="ECO:0007669"/>
    <property type="project" value="UniProtKB-KW"/>
</dbReference>
<dbReference type="PANTHER" id="PTHR32060">
    <property type="entry name" value="TAIL-SPECIFIC PROTEASE"/>
    <property type="match status" value="1"/>
</dbReference>
<dbReference type="InterPro" id="IPR036034">
    <property type="entry name" value="PDZ_sf"/>
</dbReference>
<protein>
    <submittedName>
        <fullName evidence="8">S41 family peptidase</fullName>
    </submittedName>
</protein>
<dbReference type="Gene3D" id="3.90.226.10">
    <property type="entry name" value="2-enoyl-CoA Hydratase, Chain A, domain 1"/>
    <property type="match status" value="1"/>
</dbReference>
<dbReference type="GO" id="GO:0007165">
    <property type="term" value="P:signal transduction"/>
    <property type="evidence" value="ECO:0007669"/>
    <property type="project" value="TreeGrafter"/>
</dbReference>
<feature type="domain" description="PDZ" evidence="7">
    <location>
        <begin position="94"/>
        <end position="170"/>
    </location>
</feature>
<dbReference type="SUPFAM" id="SSF52096">
    <property type="entry name" value="ClpP/crotonase"/>
    <property type="match status" value="1"/>
</dbReference>
<dbReference type="Gene3D" id="2.30.42.10">
    <property type="match status" value="1"/>
</dbReference>
<dbReference type="InterPro" id="IPR041489">
    <property type="entry name" value="PDZ_6"/>
</dbReference>
<dbReference type="AlphaFoldDB" id="A0A9D1SCI3"/>
<evidence type="ECO:0000256" key="4">
    <source>
        <dbReference type="ARBA" id="ARBA00022825"/>
    </source>
</evidence>